<name>D6Z1Y0_DESAT</name>
<comment type="function">
    <text evidence="7">The UvrABC repair system catalyzes the recognition and processing of DNA lesions. UvrC both incises the 5' and 3' sides of the lesion. The N-terminal half is responsible for the 3' incision and the C-terminal half is responsible for the 5' incision.</text>
</comment>
<dbReference type="SMART" id="SM00278">
    <property type="entry name" value="HhH1"/>
    <property type="match status" value="2"/>
</dbReference>
<dbReference type="InParanoid" id="D6Z1Y0"/>
<comment type="similarity">
    <text evidence="7">Belongs to the UvrC family.</text>
</comment>
<dbReference type="Proteomes" id="UP000001508">
    <property type="component" value="Chromosome"/>
</dbReference>
<sequence length="610" mass="67748">MFDPVMIADAADAPGVYLMRDAGGQVLYVGKAVSLRKRLQSYSRIDPAGRSKTSVMLGKVAKVDTVLTRTEKEALILEAGLIKQHRPRYNVILRDDKSYPHLKVTVQEEWPRLLMTRRVSKDGARYFGPYASPAAMWETLRLLNSLFPLRRCKAKKFAPGQRACLNHQMGRCPAPCIGAITPEAYRQRVSQVLAILEGRKRELTRELTGRMQEAAAGLNFEEAAALRDQIRALNQTLEKQVVLGRERVDLDVFGLVRRHGQVAAALLFIREGALADKREFFLAEPVGEDDEVLAELLRRFYEHPQRPIPRSILLPLPAEGAAALTEWLSEKRGGPVRLLVPRRGDKKALVTMAGDNAGQLLAAREKQQAGWLSLGEEIRRALRLTSSPQRIECLDISNLGGREAVGSLVSFRQGEKESSRYRRFHIRNLATPDDYAMMREVLLRHLCRAAAAETLPDLLVLDGGKGQLGVAQAVLAELALPGPELVSIAKDREGSGERLFRPGRKNHLKLAQHSPVLLFFMKIRDEAHRFGITFHRRLRRQKQLVSRLEEIPGVGPGRKQALLKQLGSLAGVAAATPEQLAAVPGIGPELAAVIHRHLQLPRDGETPAAN</sequence>
<keyword evidence="8" id="KW-0175">Coiled coil</keyword>
<dbReference type="PANTHER" id="PTHR30562">
    <property type="entry name" value="UVRC/OXIDOREDUCTASE"/>
    <property type="match status" value="1"/>
</dbReference>
<protein>
    <recommendedName>
        <fullName evidence="7">UvrABC system protein C</fullName>
        <shortName evidence="7">Protein UvrC</shortName>
    </recommendedName>
    <alternativeName>
        <fullName evidence="7">Excinuclease ABC subunit C</fullName>
    </alternativeName>
</protein>
<dbReference type="RefSeq" id="WP_013163085.1">
    <property type="nucleotide sequence ID" value="NC_014216.1"/>
</dbReference>
<dbReference type="Gene3D" id="3.40.1440.10">
    <property type="entry name" value="GIY-YIG endonuclease"/>
    <property type="match status" value="1"/>
</dbReference>
<dbReference type="FunCoup" id="D6Z1Y0">
    <property type="interactions" value="223"/>
</dbReference>
<dbReference type="InterPro" id="IPR035901">
    <property type="entry name" value="GIY-YIG_endonuc_sf"/>
</dbReference>
<dbReference type="KEGG" id="dak:DaAHT2_0851"/>
<evidence type="ECO:0000256" key="6">
    <source>
        <dbReference type="ARBA" id="ARBA00023236"/>
    </source>
</evidence>
<dbReference type="NCBIfam" id="TIGR00194">
    <property type="entry name" value="uvrC"/>
    <property type="match status" value="1"/>
</dbReference>
<evidence type="ECO:0000256" key="3">
    <source>
        <dbReference type="ARBA" id="ARBA00022769"/>
    </source>
</evidence>
<dbReference type="GO" id="GO:0005737">
    <property type="term" value="C:cytoplasm"/>
    <property type="evidence" value="ECO:0007669"/>
    <property type="project" value="UniProtKB-SubCell"/>
</dbReference>
<comment type="subcellular location">
    <subcellularLocation>
        <location evidence="7">Cytoplasm</location>
    </subcellularLocation>
</comment>
<comment type="subunit">
    <text evidence="7">Interacts with UvrB in an incision complex.</text>
</comment>
<evidence type="ECO:0000259" key="11">
    <source>
        <dbReference type="PROSITE" id="PS50165"/>
    </source>
</evidence>
<evidence type="ECO:0000313" key="12">
    <source>
        <dbReference type="EMBL" id="ADH85555.1"/>
    </source>
</evidence>
<dbReference type="PANTHER" id="PTHR30562:SF1">
    <property type="entry name" value="UVRABC SYSTEM PROTEIN C"/>
    <property type="match status" value="1"/>
</dbReference>
<dbReference type="eggNOG" id="COG0322">
    <property type="taxonomic scope" value="Bacteria"/>
</dbReference>
<dbReference type="InterPro" id="IPR001162">
    <property type="entry name" value="UvrC_RNase_H_dom"/>
</dbReference>
<dbReference type="GO" id="GO:0009432">
    <property type="term" value="P:SOS response"/>
    <property type="evidence" value="ECO:0007669"/>
    <property type="project" value="UniProtKB-UniRule"/>
</dbReference>
<dbReference type="Pfam" id="PF14520">
    <property type="entry name" value="HHH_5"/>
    <property type="match status" value="1"/>
</dbReference>
<dbReference type="FunFam" id="3.40.1440.10:FF:000001">
    <property type="entry name" value="UvrABC system protein C"/>
    <property type="match status" value="1"/>
</dbReference>
<feature type="domain" description="UvrC family homology region profile" evidence="11">
    <location>
        <begin position="252"/>
        <end position="475"/>
    </location>
</feature>
<dbReference type="SUPFAM" id="SSF47781">
    <property type="entry name" value="RuvA domain 2-like"/>
    <property type="match status" value="1"/>
</dbReference>
<feature type="domain" description="GIY-YIG" evidence="10">
    <location>
        <begin position="12"/>
        <end position="91"/>
    </location>
</feature>
<dbReference type="SUPFAM" id="SSF82771">
    <property type="entry name" value="GIY-YIG endonuclease"/>
    <property type="match status" value="1"/>
</dbReference>
<dbReference type="InterPro" id="IPR050066">
    <property type="entry name" value="UvrABC_protein_C"/>
</dbReference>
<evidence type="ECO:0000256" key="8">
    <source>
        <dbReference type="SAM" id="Coils"/>
    </source>
</evidence>
<dbReference type="Pfam" id="PF22920">
    <property type="entry name" value="UvrC_RNaseH"/>
    <property type="match status" value="1"/>
</dbReference>
<dbReference type="GO" id="GO:0009381">
    <property type="term" value="F:excinuclease ABC activity"/>
    <property type="evidence" value="ECO:0007669"/>
    <property type="project" value="UniProtKB-UniRule"/>
</dbReference>
<evidence type="ECO:0000259" key="9">
    <source>
        <dbReference type="PROSITE" id="PS50151"/>
    </source>
</evidence>
<dbReference type="InterPro" id="IPR001943">
    <property type="entry name" value="UVR_dom"/>
</dbReference>
<dbReference type="InterPro" id="IPR003583">
    <property type="entry name" value="Hlx-hairpin-Hlx_DNA-bd_motif"/>
</dbReference>
<dbReference type="HOGENOM" id="CLU_014841_3_2_7"/>
<dbReference type="Pfam" id="PF08459">
    <property type="entry name" value="UvrC_RNaseH_dom"/>
    <property type="match status" value="1"/>
</dbReference>
<dbReference type="HAMAP" id="MF_00203">
    <property type="entry name" value="UvrC"/>
    <property type="match status" value="1"/>
</dbReference>
<keyword evidence="2 7" id="KW-0227">DNA damage</keyword>
<dbReference type="Pfam" id="PF02151">
    <property type="entry name" value="UVR"/>
    <property type="match status" value="1"/>
</dbReference>
<dbReference type="InterPro" id="IPR038476">
    <property type="entry name" value="UvrC_RNase_H_dom_sf"/>
</dbReference>
<dbReference type="Pfam" id="PF01541">
    <property type="entry name" value="GIY-YIG"/>
    <property type="match status" value="1"/>
</dbReference>
<dbReference type="SMART" id="SM00465">
    <property type="entry name" value="GIYc"/>
    <property type="match status" value="1"/>
</dbReference>
<dbReference type="GO" id="GO:0009380">
    <property type="term" value="C:excinuclease repair complex"/>
    <property type="evidence" value="ECO:0007669"/>
    <property type="project" value="InterPro"/>
</dbReference>
<dbReference type="STRING" id="589865.DaAHT2_0851"/>
<evidence type="ECO:0000256" key="2">
    <source>
        <dbReference type="ARBA" id="ARBA00022763"/>
    </source>
</evidence>
<dbReference type="Gene3D" id="3.30.420.340">
    <property type="entry name" value="UvrC, RNAse H endonuclease domain"/>
    <property type="match status" value="1"/>
</dbReference>
<keyword evidence="5 7" id="KW-0234">DNA repair</keyword>
<proteinExistence type="inferred from homology"/>
<dbReference type="NCBIfam" id="NF001824">
    <property type="entry name" value="PRK00558.1-5"/>
    <property type="match status" value="1"/>
</dbReference>
<dbReference type="InterPro" id="IPR036876">
    <property type="entry name" value="UVR_dom_sf"/>
</dbReference>
<dbReference type="AlphaFoldDB" id="D6Z1Y0"/>
<dbReference type="GO" id="GO:0003677">
    <property type="term" value="F:DNA binding"/>
    <property type="evidence" value="ECO:0007669"/>
    <property type="project" value="UniProtKB-UniRule"/>
</dbReference>
<dbReference type="PROSITE" id="PS50151">
    <property type="entry name" value="UVR"/>
    <property type="match status" value="1"/>
</dbReference>
<feature type="coiled-coil region" evidence="8">
    <location>
        <begin position="186"/>
        <end position="240"/>
    </location>
</feature>
<evidence type="ECO:0000256" key="7">
    <source>
        <dbReference type="HAMAP-Rule" id="MF_00203"/>
    </source>
</evidence>
<dbReference type="EMBL" id="CP001940">
    <property type="protein sequence ID" value="ADH85555.1"/>
    <property type="molecule type" value="Genomic_DNA"/>
</dbReference>
<dbReference type="SUPFAM" id="SSF46600">
    <property type="entry name" value="C-terminal UvrC-binding domain of UvrB"/>
    <property type="match status" value="1"/>
</dbReference>
<dbReference type="Gene3D" id="4.10.860.10">
    <property type="entry name" value="UVR domain"/>
    <property type="match status" value="1"/>
</dbReference>
<keyword evidence="13" id="KW-1185">Reference proteome</keyword>
<evidence type="ECO:0000313" key="13">
    <source>
        <dbReference type="Proteomes" id="UP000001508"/>
    </source>
</evidence>
<keyword evidence="1 7" id="KW-0963">Cytoplasm</keyword>
<keyword evidence="6 7" id="KW-0742">SOS response</keyword>
<dbReference type="InterPro" id="IPR004791">
    <property type="entry name" value="UvrC"/>
</dbReference>
<reference evidence="13" key="1">
    <citation type="submission" date="2010-02" db="EMBL/GenBank/DDBJ databases">
        <title>Complete sequence of Desulfurivibrio alkaliphilus AHT2.</title>
        <authorList>
            <consortium name="US DOE Joint Genome Institute"/>
            <person name="Pitluck S."/>
            <person name="Chertkov O."/>
            <person name="Detter J.C."/>
            <person name="Han C."/>
            <person name="Tapia R."/>
            <person name="Larimer F."/>
            <person name="Land M."/>
            <person name="Hauser L."/>
            <person name="Kyrpides N."/>
            <person name="Mikhailova N."/>
            <person name="Sorokin D.Y."/>
            <person name="Muyzer G."/>
            <person name="Woyke T."/>
        </authorList>
    </citation>
    <scope>NUCLEOTIDE SEQUENCE [LARGE SCALE GENOMIC DNA]</scope>
    <source>
        <strain evidence="13">DSM 19089 / UNIQEM U267 / AHT2</strain>
    </source>
</reference>
<evidence type="ECO:0000256" key="5">
    <source>
        <dbReference type="ARBA" id="ARBA00023204"/>
    </source>
</evidence>
<dbReference type="InterPro" id="IPR047296">
    <property type="entry name" value="GIY-YIG_UvrC_Cho"/>
</dbReference>
<dbReference type="CDD" id="cd10434">
    <property type="entry name" value="GIY-YIG_UvrC_Cho"/>
    <property type="match status" value="1"/>
</dbReference>
<evidence type="ECO:0000259" key="10">
    <source>
        <dbReference type="PROSITE" id="PS50164"/>
    </source>
</evidence>
<dbReference type="PROSITE" id="PS50164">
    <property type="entry name" value="GIY_YIG"/>
    <property type="match status" value="1"/>
</dbReference>
<dbReference type="OrthoDB" id="9804933at2"/>
<evidence type="ECO:0000256" key="1">
    <source>
        <dbReference type="ARBA" id="ARBA00022490"/>
    </source>
</evidence>
<feature type="domain" description="UVR" evidence="9">
    <location>
        <begin position="201"/>
        <end position="236"/>
    </location>
</feature>
<dbReference type="InterPro" id="IPR010994">
    <property type="entry name" value="RuvA_2-like"/>
</dbReference>
<organism evidence="12 13">
    <name type="scientific">Desulfurivibrio alkaliphilus (strain DSM 19089 / UNIQEM U267 / AHT2)</name>
    <dbReference type="NCBI Taxonomy" id="589865"/>
    <lineage>
        <taxon>Bacteria</taxon>
        <taxon>Pseudomonadati</taxon>
        <taxon>Thermodesulfobacteriota</taxon>
        <taxon>Desulfobulbia</taxon>
        <taxon>Desulfobulbales</taxon>
        <taxon>Desulfobulbaceae</taxon>
        <taxon>Desulfurivibrio</taxon>
    </lineage>
</organism>
<dbReference type="InterPro" id="IPR000305">
    <property type="entry name" value="GIY-YIG_endonuc"/>
</dbReference>
<keyword evidence="4 7" id="KW-0267">Excision nuclease</keyword>
<accession>D6Z1Y0</accession>
<evidence type="ECO:0000256" key="4">
    <source>
        <dbReference type="ARBA" id="ARBA00022881"/>
    </source>
</evidence>
<dbReference type="GO" id="GO:0006289">
    <property type="term" value="P:nucleotide-excision repair"/>
    <property type="evidence" value="ECO:0007669"/>
    <property type="project" value="UniProtKB-UniRule"/>
</dbReference>
<gene>
    <name evidence="7" type="primary">uvrC</name>
    <name evidence="12" type="ordered locus">DaAHT2_0851</name>
</gene>
<dbReference type="Gene3D" id="1.10.150.20">
    <property type="entry name" value="5' to 3' exonuclease, C-terminal subdomain"/>
    <property type="match status" value="1"/>
</dbReference>
<dbReference type="PROSITE" id="PS50165">
    <property type="entry name" value="UVRC"/>
    <property type="match status" value="1"/>
</dbReference>
<keyword evidence="3 7" id="KW-0228">DNA excision</keyword>